<protein>
    <submittedName>
        <fullName evidence="1">Uncharacterized protein</fullName>
    </submittedName>
</protein>
<keyword evidence="2" id="KW-1185">Reference proteome</keyword>
<accession>A0ABN8J7L5</accession>
<feature type="non-terminal residue" evidence="1">
    <location>
        <position position="78"/>
    </location>
</feature>
<sequence length="78" mass="8591">MIDSVRCPFEERKKYVGRGRTCRPPMPARARSLCPMRSMGSMGSMGQWARGSLGPVATRPAAALEQMAPIRTHPVSFN</sequence>
<organism evidence="1 2">
    <name type="scientific">Iphiclides podalirius</name>
    <name type="common">scarce swallowtail</name>
    <dbReference type="NCBI Taxonomy" id="110791"/>
    <lineage>
        <taxon>Eukaryota</taxon>
        <taxon>Metazoa</taxon>
        <taxon>Ecdysozoa</taxon>
        <taxon>Arthropoda</taxon>
        <taxon>Hexapoda</taxon>
        <taxon>Insecta</taxon>
        <taxon>Pterygota</taxon>
        <taxon>Neoptera</taxon>
        <taxon>Endopterygota</taxon>
        <taxon>Lepidoptera</taxon>
        <taxon>Glossata</taxon>
        <taxon>Ditrysia</taxon>
        <taxon>Papilionoidea</taxon>
        <taxon>Papilionidae</taxon>
        <taxon>Papilioninae</taxon>
        <taxon>Iphiclides</taxon>
    </lineage>
</organism>
<name>A0ABN8J7L5_9NEOP</name>
<dbReference type="EMBL" id="OW152821">
    <property type="protein sequence ID" value="CAH2077270.1"/>
    <property type="molecule type" value="Genomic_DNA"/>
</dbReference>
<evidence type="ECO:0000313" key="1">
    <source>
        <dbReference type="EMBL" id="CAH2077270.1"/>
    </source>
</evidence>
<evidence type="ECO:0000313" key="2">
    <source>
        <dbReference type="Proteomes" id="UP000837857"/>
    </source>
</evidence>
<proteinExistence type="predicted"/>
<dbReference type="Proteomes" id="UP000837857">
    <property type="component" value="Chromosome 9"/>
</dbReference>
<gene>
    <name evidence="1" type="ORF">IPOD504_LOCUS17628</name>
</gene>
<reference evidence="1" key="1">
    <citation type="submission" date="2022-03" db="EMBL/GenBank/DDBJ databases">
        <authorList>
            <person name="Martin H S."/>
        </authorList>
    </citation>
    <scope>NUCLEOTIDE SEQUENCE</scope>
</reference>